<dbReference type="InterPro" id="IPR043504">
    <property type="entry name" value="Peptidase_S1_PA_chymotrypsin"/>
</dbReference>
<protein>
    <recommendedName>
        <fullName evidence="7">Peptidase S1 domain-containing protein</fullName>
    </recommendedName>
</protein>
<dbReference type="SUPFAM" id="SSF50494">
    <property type="entry name" value="Trypsin-like serine proteases"/>
    <property type="match status" value="1"/>
</dbReference>
<evidence type="ECO:0000313" key="9">
    <source>
        <dbReference type="Proteomes" id="UP000481153"/>
    </source>
</evidence>
<accession>A0A6G0WDR8</accession>
<proteinExistence type="predicted"/>
<feature type="domain" description="Peptidase S1" evidence="7">
    <location>
        <begin position="18"/>
        <end position="230"/>
    </location>
</feature>
<comment type="caution">
    <text evidence="8">The sequence shown here is derived from an EMBL/GenBank/DDBJ whole genome shotgun (WGS) entry which is preliminary data.</text>
</comment>
<evidence type="ECO:0000313" key="8">
    <source>
        <dbReference type="EMBL" id="KAF0725472.1"/>
    </source>
</evidence>
<evidence type="ECO:0000256" key="6">
    <source>
        <dbReference type="SAM" id="SignalP"/>
    </source>
</evidence>
<feature type="region of interest" description="Disordered" evidence="5">
    <location>
        <begin position="230"/>
        <end position="254"/>
    </location>
</feature>
<dbReference type="AlphaFoldDB" id="A0A6G0WDR8"/>
<dbReference type="Pfam" id="PF00089">
    <property type="entry name" value="Trypsin"/>
    <property type="match status" value="1"/>
</dbReference>
<evidence type="ECO:0000256" key="2">
    <source>
        <dbReference type="ARBA" id="ARBA00023026"/>
    </source>
</evidence>
<evidence type="ECO:0000256" key="4">
    <source>
        <dbReference type="ARBA" id="ARBA00023180"/>
    </source>
</evidence>
<dbReference type="VEuPathDB" id="FungiDB:AeMF1_002565"/>
<dbReference type="GO" id="GO:0004252">
    <property type="term" value="F:serine-type endopeptidase activity"/>
    <property type="evidence" value="ECO:0007669"/>
    <property type="project" value="InterPro"/>
</dbReference>
<reference evidence="8 9" key="1">
    <citation type="submission" date="2019-07" db="EMBL/GenBank/DDBJ databases">
        <title>Genomics analysis of Aphanomyces spp. identifies a new class of oomycete effector associated with host adaptation.</title>
        <authorList>
            <person name="Gaulin E."/>
        </authorList>
    </citation>
    <scope>NUCLEOTIDE SEQUENCE [LARGE SCALE GENOMIC DNA]</scope>
    <source>
        <strain evidence="8 9">ATCC 201684</strain>
    </source>
</reference>
<evidence type="ECO:0000259" key="7">
    <source>
        <dbReference type="PROSITE" id="PS50240"/>
    </source>
</evidence>
<dbReference type="InterPro" id="IPR001254">
    <property type="entry name" value="Trypsin_dom"/>
</dbReference>
<dbReference type="InterPro" id="IPR009003">
    <property type="entry name" value="Peptidase_S1_PA"/>
</dbReference>
<dbReference type="Gene3D" id="2.40.10.10">
    <property type="entry name" value="Trypsin-like serine proteases"/>
    <property type="match status" value="1"/>
</dbReference>
<keyword evidence="3" id="KW-1015">Disulfide bond</keyword>
<keyword evidence="9" id="KW-1185">Reference proteome</keyword>
<feature type="signal peptide" evidence="6">
    <location>
        <begin position="1"/>
        <end position="17"/>
    </location>
</feature>
<dbReference type="PROSITE" id="PS50240">
    <property type="entry name" value="TRYPSIN_DOM"/>
    <property type="match status" value="1"/>
</dbReference>
<dbReference type="SMART" id="SM00020">
    <property type="entry name" value="Tryp_SPc"/>
    <property type="match status" value="1"/>
</dbReference>
<sequence length="254" mass="26923">MLALLVWSLAVSLGVKAMDDGHTVSMPSSAPLVQLSKFNEGPHICTGVLIAPNVVLTAAVCADASKTATIRSKEDVEHLEIASGRAHRTVSDDMATQYDVAVVLLRQKSKQPPAKLSFDTLSIGKQVLTYGLSQAFFDGATSQVREMNGIVMSPSDCNPVPGAAIDSAICISGPLSCIGDFGSPVMAVVDGQHVVVGLSTWSRQSPTCGTFLARYTRLSTMRDFIEPYLVPPPTETTPTPTPTSSQCPVYRPSL</sequence>
<dbReference type="PANTHER" id="PTHR24276:SF98">
    <property type="entry name" value="FI18310P1-RELATED"/>
    <property type="match status" value="1"/>
</dbReference>
<dbReference type="PANTHER" id="PTHR24276">
    <property type="entry name" value="POLYSERASE-RELATED"/>
    <property type="match status" value="1"/>
</dbReference>
<keyword evidence="4" id="KW-0325">Glycoprotein</keyword>
<dbReference type="GO" id="GO:0006508">
    <property type="term" value="P:proteolysis"/>
    <property type="evidence" value="ECO:0007669"/>
    <property type="project" value="InterPro"/>
</dbReference>
<keyword evidence="2" id="KW-0843">Virulence</keyword>
<feature type="compositionally biased region" description="Pro residues" evidence="5">
    <location>
        <begin position="230"/>
        <end position="241"/>
    </location>
</feature>
<dbReference type="Proteomes" id="UP000481153">
    <property type="component" value="Unassembled WGS sequence"/>
</dbReference>
<name>A0A6G0WDR8_9STRA</name>
<dbReference type="InterPro" id="IPR050430">
    <property type="entry name" value="Peptidase_S1"/>
</dbReference>
<dbReference type="EMBL" id="VJMJ01000241">
    <property type="protein sequence ID" value="KAF0725472.1"/>
    <property type="molecule type" value="Genomic_DNA"/>
</dbReference>
<evidence type="ECO:0000256" key="3">
    <source>
        <dbReference type="ARBA" id="ARBA00023157"/>
    </source>
</evidence>
<organism evidence="8 9">
    <name type="scientific">Aphanomyces euteiches</name>
    <dbReference type="NCBI Taxonomy" id="100861"/>
    <lineage>
        <taxon>Eukaryota</taxon>
        <taxon>Sar</taxon>
        <taxon>Stramenopiles</taxon>
        <taxon>Oomycota</taxon>
        <taxon>Saprolegniomycetes</taxon>
        <taxon>Saprolegniales</taxon>
        <taxon>Verrucalvaceae</taxon>
        <taxon>Aphanomyces</taxon>
    </lineage>
</organism>
<gene>
    <name evidence="8" type="ORF">Ae201684_016035</name>
</gene>
<evidence type="ECO:0000256" key="5">
    <source>
        <dbReference type="SAM" id="MobiDB-lite"/>
    </source>
</evidence>
<evidence type="ECO:0000256" key="1">
    <source>
        <dbReference type="ARBA" id="ARBA00022729"/>
    </source>
</evidence>
<keyword evidence="1 6" id="KW-0732">Signal</keyword>
<feature type="chain" id="PRO_5026235203" description="Peptidase S1 domain-containing protein" evidence="6">
    <location>
        <begin position="18"/>
        <end position="254"/>
    </location>
</feature>